<dbReference type="AlphaFoldDB" id="H1XVU0"/>
<dbReference type="RefSeq" id="WP_006927691.1">
    <property type="nucleotide sequence ID" value="NZ_CM001402.1"/>
</dbReference>
<evidence type="ECO:0000313" key="3">
    <source>
        <dbReference type="EMBL" id="EHO40667.1"/>
    </source>
</evidence>
<keyword evidence="4" id="KW-1185">Reference proteome</keyword>
<organism evidence="3 4">
    <name type="scientific">Caldithrix abyssi DSM 13497</name>
    <dbReference type="NCBI Taxonomy" id="880073"/>
    <lineage>
        <taxon>Bacteria</taxon>
        <taxon>Pseudomonadati</taxon>
        <taxon>Calditrichota</taxon>
        <taxon>Calditrichia</taxon>
        <taxon>Calditrichales</taxon>
        <taxon>Calditrichaceae</taxon>
        <taxon>Caldithrix</taxon>
    </lineage>
</organism>
<evidence type="ECO:0000256" key="2">
    <source>
        <dbReference type="ARBA" id="ARBA00022649"/>
    </source>
</evidence>
<dbReference type="eggNOG" id="COG3668">
    <property type="taxonomic scope" value="Bacteria"/>
</dbReference>
<dbReference type="NCBIfam" id="TIGR02385">
    <property type="entry name" value="RelE_StbE"/>
    <property type="match status" value="1"/>
</dbReference>
<comment type="similarity">
    <text evidence="1">Belongs to the RelE toxin family.</text>
</comment>
<proteinExistence type="inferred from homology"/>
<dbReference type="InterPro" id="IPR007712">
    <property type="entry name" value="RelE/ParE_toxin"/>
</dbReference>
<sequence>MKIIWSPRSKVQLIDIAEYISLDKPEAAHRWLENVFQEVEKLKLFPKSGRKVPEINQEDIREIIFGNYRIIYKIEIDLIIIASVRHGKQLLDKDELK</sequence>
<accession>H1XVU0</accession>
<dbReference type="PaxDb" id="880073-Calab_1033"/>
<dbReference type="InterPro" id="IPR051803">
    <property type="entry name" value="TA_system_RelE-like_toxin"/>
</dbReference>
<dbReference type="PANTHER" id="PTHR33755:SF5">
    <property type="entry name" value="TYPE II TOXIN-ANTITOXIN SYSTEM RELE_PARE FAMILY TOXIN"/>
    <property type="match status" value="1"/>
</dbReference>
<protein>
    <submittedName>
        <fullName evidence="3">Addiction module toxin, RelE/StbE family</fullName>
    </submittedName>
</protein>
<dbReference type="Gene3D" id="3.30.2310.20">
    <property type="entry name" value="RelE-like"/>
    <property type="match status" value="1"/>
</dbReference>
<evidence type="ECO:0000313" key="4">
    <source>
        <dbReference type="Proteomes" id="UP000004671"/>
    </source>
</evidence>
<dbReference type="PANTHER" id="PTHR33755">
    <property type="entry name" value="TOXIN PARE1-RELATED"/>
    <property type="match status" value="1"/>
</dbReference>
<dbReference type="InParanoid" id="H1XVU0"/>
<dbReference type="HOGENOM" id="CLU_147162_4_2_0"/>
<dbReference type="Proteomes" id="UP000004671">
    <property type="component" value="Chromosome"/>
</dbReference>
<keyword evidence="2" id="KW-1277">Toxin-antitoxin system</keyword>
<evidence type="ECO:0000256" key="1">
    <source>
        <dbReference type="ARBA" id="ARBA00006226"/>
    </source>
</evidence>
<reference evidence="3 4" key="1">
    <citation type="submission" date="2011-09" db="EMBL/GenBank/DDBJ databases">
        <title>The permanent draft genome of Caldithrix abyssi DSM 13497.</title>
        <authorList>
            <consortium name="US DOE Joint Genome Institute (JGI-PGF)"/>
            <person name="Lucas S."/>
            <person name="Han J."/>
            <person name="Lapidus A."/>
            <person name="Bruce D."/>
            <person name="Goodwin L."/>
            <person name="Pitluck S."/>
            <person name="Peters L."/>
            <person name="Kyrpides N."/>
            <person name="Mavromatis K."/>
            <person name="Ivanova N."/>
            <person name="Mikhailova N."/>
            <person name="Chertkov O."/>
            <person name="Detter J.C."/>
            <person name="Tapia R."/>
            <person name="Han C."/>
            <person name="Land M."/>
            <person name="Hauser L."/>
            <person name="Markowitz V."/>
            <person name="Cheng J.-F."/>
            <person name="Hugenholtz P."/>
            <person name="Woyke T."/>
            <person name="Wu D."/>
            <person name="Spring S."/>
            <person name="Brambilla E."/>
            <person name="Klenk H.-P."/>
            <person name="Eisen J.A."/>
        </authorList>
    </citation>
    <scope>NUCLEOTIDE SEQUENCE [LARGE SCALE GENOMIC DNA]</scope>
    <source>
        <strain evidence="3 4">DSM 13497</strain>
    </source>
</reference>
<name>H1XVU0_CALAY</name>
<dbReference type="OrthoDB" id="5574284at2"/>
<dbReference type="InterPro" id="IPR035093">
    <property type="entry name" value="RelE/ParE_toxin_dom_sf"/>
</dbReference>
<dbReference type="Pfam" id="PF05016">
    <property type="entry name" value="ParE_toxin"/>
    <property type="match status" value="1"/>
</dbReference>
<gene>
    <name evidence="3" type="ORF">Calab_1033</name>
</gene>
<dbReference type="EMBL" id="CM001402">
    <property type="protein sequence ID" value="EHO40667.1"/>
    <property type="molecule type" value="Genomic_DNA"/>
</dbReference>